<dbReference type="Proteomes" id="UP001143362">
    <property type="component" value="Unassembled WGS sequence"/>
</dbReference>
<dbReference type="InterPro" id="IPR006108">
    <property type="entry name" value="3HC_DH_C"/>
</dbReference>
<accession>A0ABT3TJL8</accession>
<dbReference type="EMBL" id="SHNN01000003">
    <property type="protein sequence ID" value="MCX2982513.1"/>
    <property type="molecule type" value="Genomic_DNA"/>
</dbReference>
<gene>
    <name evidence="4" type="ORF">EYC98_16750</name>
</gene>
<dbReference type="PANTHER" id="PTHR48075">
    <property type="entry name" value="3-HYDROXYACYL-COA DEHYDROGENASE FAMILY PROTEIN"/>
    <property type="match status" value="1"/>
</dbReference>
<reference evidence="4" key="1">
    <citation type="submission" date="2019-02" db="EMBL/GenBank/DDBJ databases">
        <authorList>
            <person name="Li S.-H."/>
        </authorList>
    </citation>
    <scope>NUCLEOTIDE SEQUENCE</scope>
    <source>
        <strain evidence="4">IMCC14734</strain>
    </source>
</reference>
<name>A0ABT3TJL8_9GAMM</name>
<dbReference type="PROSITE" id="PS51257">
    <property type="entry name" value="PROKAR_LIPOPROTEIN"/>
    <property type="match status" value="1"/>
</dbReference>
<evidence type="ECO:0000259" key="3">
    <source>
        <dbReference type="Pfam" id="PF02737"/>
    </source>
</evidence>
<protein>
    <recommendedName>
        <fullName evidence="6">3-hydroxyacyl-CoA dehydrogenase</fullName>
    </recommendedName>
</protein>
<dbReference type="Gene3D" id="1.10.1040.10">
    <property type="entry name" value="N-(1-d-carboxylethyl)-l-norvaline Dehydrogenase, domain 2"/>
    <property type="match status" value="2"/>
</dbReference>
<evidence type="ECO:0000313" key="5">
    <source>
        <dbReference type="Proteomes" id="UP001143362"/>
    </source>
</evidence>
<evidence type="ECO:0000259" key="2">
    <source>
        <dbReference type="Pfam" id="PF00725"/>
    </source>
</evidence>
<proteinExistence type="predicted"/>
<dbReference type="InterPro" id="IPR036291">
    <property type="entry name" value="NAD(P)-bd_dom_sf"/>
</dbReference>
<dbReference type="Pfam" id="PF02737">
    <property type="entry name" value="3HCDH_N"/>
    <property type="match status" value="1"/>
</dbReference>
<dbReference type="SUPFAM" id="SSF51735">
    <property type="entry name" value="NAD(P)-binding Rossmann-fold domains"/>
    <property type="match status" value="1"/>
</dbReference>
<dbReference type="SUPFAM" id="SSF48179">
    <property type="entry name" value="6-phosphogluconate dehydrogenase C-terminal domain-like"/>
    <property type="match status" value="2"/>
</dbReference>
<dbReference type="InterPro" id="IPR006176">
    <property type="entry name" value="3-OHacyl-CoA_DH_NAD-bd"/>
</dbReference>
<comment type="caution">
    <text evidence="4">The sequence shown here is derived from an EMBL/GenBank/DDBJ whole genome shotgun (WGS) entry which is preliminary data.</text>
</comment>
<feature type="domain" description="3-hydroxyacyl-CoA dehydrogenase C-terminal" evidence="2">
    <location>
        <begin position="188"/>
        <end position="284"/>
    </location>
</feature>
<keyword evidence="1" id="KW-0560">Oxidoreductase</keyword>
<dbReference type="InterPro" id="IPR008927">
    <property type="entry name" value="6-PGluconate_DH-like_C_sf"/>
</dbReference>
<dbReference type="Pfam" id="PF00725">
    <property type="entry name" value="3HCDH"/>
    <property type="match status" value="2"/>
</dbReference>
<feature type="domain" description="3-hydroxyacyl-CoA dehydrogenase NAD binding" evidence="3">
    <location>
        <begin position="9"/>
        <end position="183"/>
    </location>
</feature>
<feature type="domain" description="3-hydroxyacyl-CoA dehydrogenase C-terminal" evidence="2">
    <location>
        <begin position="304"/>
        <end position="401"/>
    </location>
</feature>
<dbReference type="PANTHER" id="PTHR48075:SF5">
    <property type="entry name" value="3-HYDROXYBUTYRYL-COA DEHYDROGENASE"/>
    <property type="match status" value="1"/>
</dbReference>
<sequence>MKIPEINSVCFVGAGTMGCFNSLMAAAAGYQAVIYDISTAALDQAPQVLEGMAGFLAAQGFFPPAAIPEALARISVNPVLRDAVDAADLVSESVAERLEIKRDVHHTLDAICSPATLITTNTSNLMVSDIEDVLVRGERFAALHSHLGSYVIDIVGGPRTSARTIDVLERYVLSIRGLPLVLKKENPGYVINAMLGPLLRTASVLVVEGHATPEDVDRAWMLNQGAGIGPFGLMDLFGLNIIFDSWKKPQLQQLPLQDKLIDFITPYIESGHLGIKTAKGFYGYPEPRYQQTDFLETNRDLSLVYNALIAVLIENAILIAHDEVAAPIDIDRAWMTSFSLAQGPFAALDEMGIDTFCDTYRAFIGKGILQGRVADQVESFLQPHIENSQLGVKSGQGFYGYPNPAFSAPNFIPER</sequence>
<dbReference type="InterPro" id="IPR013328">
    <property type="entry name" value="6PGD_dom2"/>
</dbReference>
<dbReference type="Gene3D" id="3.40.50.720">
    <property type="entry name" value="NAD(P)-binding Rossmann-like Domain"/>
    <property type="match status" value="1"/>
</dbReference>
<evidence type="ECO:0000313" key="4">
    <source>
        <dbReference type="EMBL" id="MCX2982513.1"/>
    </source>
</evidence>
<keyword evidence="5" id="KW-1185">Reference proteome</keyword>
<dbReference type="RefSeq" id="WP_279246527.1">
    <property type="nucleotide sequence ID" value="NZ_SHNN01000003.1"/>
</dbReference>
<evidence type="ECO:0008006" key="6">
    <source>
        <dbReference type="Google" id="ProtNLM"/>
    </source>
</evidence>
<organism evidence="4 5">
    <name type="scientific">Candidatus Litorirhabdus singularis</name>
    <dbReference type="NCBI Taxonomy" id="2518993"/>
    <lineage>
        <taxon>Bacteria</taxon>
        <taxon>Pseudomonadati</taxon>
        <taxon>Pseudomonadota</taxon>
        <taxon>Gammaproteobacteria</taxon>
        <taxon>Cellvibrionales</taxon>
        <taxon>Halieaceae</taxon>
        <taxon>Candidatus Litorirhabdus</taxon>
    </lineage>
</organism>
<evidence type="ECO:0000256" key="1">
    <source>
        <dbReference type="ARBA" id="ARBA00023002"/>
    </source>
</evidence>